<protein>
    <submittedName>
        <fullName evidence="2">Uncharacterized protein</fullName>
    </submittedName>
</protein>
<feature type="transmembrane region" description="Helical" evidence="1">
    <location>
        <begin position="59"/>
        <end position="81"/>
    </location>
</feature>
<name>A0A401JE59_9PROT</name>
<reference evidence="2 3" key="1">
    <citation type="journal article" date="2019" name="Front. Microbiol.">
        <title>Genomes of Neutrophilic Sulfur-Oxidizing Chemolithoautotrophs Representing 9 Proteobacterial Species From 8 Genera.</title>
        <authorList>
            <person name="Watanabe T."/>
            <person name="Kojima H."/>
            <person name="Umezawa K."/>
            <person name="Hori C."/>
            <person name="Takasuka T.E."/>
            <person name="Kato Y."/>
            <person name="Fukui M."/>
        </authorList>
    </citation>
    <scope>NUCLEOTIDE SEQUENCE [LARGE SCALE GENOMIC DNA]</scope>
    <source>
        <strain evidence="2 3">TTN</strain>
    </source>
</reference>
<feature type="transmembrane region" description="Helical" evidence="1">
    <location>
        <begin position="93"/>
        <end position="115"/>
    </location>
</feature>
<feature type="transmembrane region" description="Helical" evidence="1">
    <location>
        <begin position="33"/>
        <end position="53"/>
    </location>
</feature>
<accession>A0A401JE59</accession>
<evidence type="ECO:0000313" key="2">
    <source>
        <dbReference type="EMBL" id="GBL45919.1"/>
    </source>
</evidence>
<keyword evidence="1" id="KW-0812">Transmembrane</keyword>
<proteinExistence type="predicted"/>
<keyword evidence="3" id="KW-1185">Reference proteome</keyword>
<sequence>MILATIVLFFLAAVLGLWLVVLGVRYRRGSRALAAGHAGVALLGLILLGRHIFSSPIRVLYNDAALLFILALFGGLVLLALRMGNHEHRSPPPMIGVSLHAAMALSALLLLVLGYTHP</sequence>
<dbReference type="RefSeq" id="WP_124704726.1">
    <property type="nucleotide sequence ID" value="NZ_BGOW01000015.1"/>
</dbReference>
<dbReference type="EMBL" id="BGOW01000015">
    <property type="protein sequence ID" value="GBL45919.1"/>
    <property type="molecule type" value="Genomic_DNA"/>
</dbReference>
<dbReference type="AlphaFoldDB" id="A0A401JE59"/>
<dbReference type="Proteomes" id="UP000286806">
    <property type="component" value="Unassembled WGS sequence"/>
</dbReference>
<keyword evidence="1" id="KW-0472">Membrane</keyword>
<keyword evidence="1" id="KW-1133">Transmembrane helix</keyword>
<comment type="caution">
    <text evidence="2">The sequence shown here is derived from an EMBL/GenBank/DDBJ whole genome shotgun (WGS) entry which is preliminary data.</text>
</comment>
<evidence type="ECO:0000256" key="1">
    <source>
        <dbReference type="SAM" id="Phobius"/>
    </source>
</evidence>
<evidence type="ECO:0000313" key="3">
    <source>
        <dbReference type="Proteomes" id="UP000286806"/>
    </source>
</evidence>
<gene>
    <name evidence="2" type="ORF">SFMTTN_1730</name>
</gene>
<feature type="transmembrane region" description="Helical" evidence="1">
    <location>
        <begin position="6"/>
        <end position="26"/>
    </location>
</feature>
<organism evidence="2 3">
    <name type="scientific">Sulfuriferula multivorans</name>
    <dbReference type="NCBI Taxonomy" id="1559896"/>
    <lineage>
        <taxon>Bacteria</taxon>
        <taxon>Pseudomonadati</taxon>
        <taxon>Pseudomonadota</taxon>
        <taxon>Betaproteobacteria</taxon>
        <taxon>Nitrosomonadales</taxon>
        <taxon>Sulfuricellaceae</taxon>
        <taxon>Sulfuriferula</taxon>
    </lineage>
</organism>